<proteinExistence type="predicted"/>
<dbReference type="InterPro" id="IPR023214">
    <property type="entry name" value="HAD_sf"/>
</dbReference>
<dbReference type="RefSeq" id="WP_058500695.1">
    <property type="nucleotide sequence ID" value="NZ_CAAAJA010000045.1"/>
</dbReference>
<accession>A0A0W0WN72</accession>
<dbReference type="EMBL" id="LNYH01000007">
    <property type="protein sequence ID" value="KTD33771.1"/>
    <property type="molecule type" value="Genomic_DNA"/>
</dbReference>
<dbReference type="OrthoDB" id="193314at2"/>
<dbReference type="Proteomes" id="UP000054761">
    <property type="component" value="Unassembled WGS sequence"/>
</dbReference>
<dbReference type="PIRSF" id="PIRSF002674">
    <property type="entry name" value="VSP"/>
    <property type="match status" value="1"/>
</dbReference>
<comment type="caution">
    <text evidence="1">The sequence shown here is derived from an EMBL/GenBank/DDBJ whole genome shotgun (WGS) entry which is preliminary data.</text>
</comment>
<dbReference type="AlphaFoldDB" id="A0A0W0WN72"/>
<dbReference type="STRING" id="454.Lisr_0304"/>
<dbReference type="PANTHER" id="PTHR31284">
    <property type="entry name" value="ACID PHOSPHATASE-LIKE PROTEIN"/>
    <property type="match status" value="1"/>
</dbReference>
<dbReference type="InterPro" id="IPR036412">
    <property type="entry name" value="HAD-like_sf"/>
</dbReference>
<dbReference type="PATRIC" id="fig|454.4.peg.319"/>
<gene>
    <name evidence="1" type="ORF">Lisr_0304</name>
</gene>
<organism evidence="1 2">
    <name type="scientific">Legionella israelensis</name>
    <dbReference type="NCBI Taxonomy" id="454"/>
    <lineage>
        <taxon>Bacteria</taxon>
        <taxon>Pseudomonadati</taxon>
        <taxon>Pseudomonadota</taxon>
        <taxon>Gammaproteobacteria</taxon>
        <taxon>Legionellales</taxon>
        <taxon>Legionellaceae</taxon>
        <taxon>Legionella</taxon>
    </lineage>
</organism>
<dbReference type="SUPFAM" id="SSF56784">
    <property type="entry name" value="HAD-like"/>
    <property type="match status" value="1"/>
</dbReference>
<evidence type="ECO:0000313" key="1">
    <source>
        <dbReference type="EMBL" id="KTD33771.1"/>
    </source>
</evidence>
<dbReference type="Gene3D" id="3.40.50.1000">
    <property type="entry name" value="HAD superfamily/HAD-like"/>
    <property type="match status" value="1"/>
</dbReference>
<sequence length="223" mass="25776">MKNTLPCIRQFFLTLFFASLFYQVSYAEPYNLGLAKQMLIQYHDSGAYQQELTRAIDRAHQLILQQAKHYRKGQKLAIVLDIDETSLSNYKYLLQRDFSNNPKQVHQEILKADAPAILPMRALYNDAIKHGIHVFFITGRTEDERTATIKNLHKAGYRNWSGLYLKSNAQKTLPALRYKTQKRAEITRKGYIIIASIGDQVSDIEGGYTQMGFKLPNPFYYLS</sequence>
<reference evidence="1 2" key="1">
    <citation type="submission" date="2015-11" db="EMBL/GenBank/DDBJ databases">
        <title>Genomic analysis of 38 Legionella species identifies large and diverse effector repertoires.</title>
        <authorList>
            <person name="Burstein D."/>
            <person name="Amaro F."/>
            <person name="Zusman T."/>
            <person name="Lifshitz Z."/>
            <person name="Cohen O."/>
            <person name="Gilbert J.A."/>
            <person name="Pupko T."/>
            <person name="Shuman H.A."/>
            <person name="Segal G."/>
        </authorList>
    </citation>
    <scope>NUCLEOTIDE SEQUENCE [LARGE SCALE GENOMIC DNA]</scope>
    <source>
        <strain evidence="1 2">Bercovier 4</strain>
    </source>
</reference>
<dbReference type="Pfam" id="PF03767">
    <property type="entry name" value="Acid_phosphat_B"/>
    <property type="match status" value="1"/>
</dbReference>
<keyword evidence="2" id="KW-1185">Reference proteome</keyword>
<protein>
    <submittedName>
        <fullName evidence="1">Acid phosphatase, class B</fullName>
    </submittedName>
</protein>
<evidence type="ECO:0000313" key="2">
    <source>
        <dbReference type="Proteomes" id="UP000054761"/>
    </source>
</evidence>
<dbReference type="PANTHER" id="PTHR31284:SF10">
    <property type="entry name" value="ACID PHOSPHATASE-LIKE PROTEIN"/>
    <property type="match status" value="1"/>
</dbReference>
<name>A0A0W0WN72_9GAMM</name>
<dbReference type="InterPro" id="IPR014403">
    <property type="entry name" value="APS1/VSP"/>
</dbReference>
<dbReference type="InterPro" id="IPR005519">
    <property type="entry name" value="Acid_phosphat_B-like"/>
</dbReference>